<dbReference type="Gene3D" id="3.40.50.720">
    <property type="entry name" value="NAD(P)-binding Rossmann-like Domain"/>
    <property type="match status" value="1"/>
</dbReference>
<feature type="domain" description="Ketoreductase" evidence="4">
    <location>
        <begin position="7"/>
        <end position="191"/>
    </location>
</feature>
<proteinExistence type="inferred from homology"/>
<dbReference type="InterPro" id="IPR002347">
    <property type="entry name" value="SDR_fam"/>
</dbReference>
<evidence type="ECO:0000256" key="1">
    <source>
        <dbReference type="ARBA" id="ARBA00006484"/>
    </source>
</evidence>
<dbReference type="Proteomes" id="UP000006048">
    <property type="component" value="Chromosome"/>
</dbReference>
<dbReference type="HOGENOM" id="CLU_010194_2_1_12"/>
<dbReference type="EMBL" id="CP002959">
    <property type="protein sequence ID" value="AFM11512.1"/>
    <property type="molecule type" value="Genomic_DNA"/>
</dbReference>
<dbReference type="FunFam" id="3.40.50.720:FF:000084">
    <property type="entry name" value="Short-chain dehydrogenase reductase"/>
    <property type="match status" value="1"/>
</dbReference>
<dbReference type="GO" id="GO:0016491">
    <property type="term" value="F:oxidoreductase activity"/>
    <property type="evidence" value="ECO:0007669"/>
    <property type="project" value="UniProtKB-KW"/>
</dbReference>
<dbReference type="PRINTS" id="PR00080">
    <property type="entry name" value="SDRFAMILY"/>
</dbReference>
<dbReference type="InterPro" id="IPR036291">
    <property type="entry name" value="NAD(P)-bd_dom_sf"/>
</dbReference>
<reference evidence="5 6" key="1">
    <citation type="submission" date="2012-06" db="EMBL/GenBank/DDBJ databases">
        <title>The complete chromosome of genome of Turneriella parva DSM 21527.</title>
        <authorList>
            <consortium name="US DOE Joint Genome Institute (JGI-PGF)"/>
            <person name="Lucas S."/>
            <person name="Han J."/>
            <person name="Lapidus A."/>
            <person name="Bruce D."/>
            <person name="Goodwin L."/>
            <person name="Pitluck S."/>
            <person name="Peters L."/>
            <person name="Kyrpides N."/>
            <person name="Mavromatis K."/>
            <person name="Ivanova N."/>
            <person name="Mikhailova N."/>
            <person name="Chertkov O."/>
            <person name="Detter J.C."/>
            <person name="Tapia R."/>
            <person name="Han C."/>
            <person name="Land M."/>
            <person name="Hauser L."/>
            <person name="Markowitz V."/>
            <person name="Cheng J.-F."/>
            <person name="Hugenholtz P."/>
            <person name="Woyke T."/>
            <person name="Wu D."/>
            <person name="Gronow S."/>
            <person name="Wellnitz S."/>
            <person name="Brambilla E."/>
            <person name="Klenk H.-P."/>
            <person name="Eisen J.A."/>
        </authorList>
    </citation>
    <scope>NUCLEOTIDE SEQUENCE [LARGE SCALE GENOMIC DNA]</scope>
    <source>
        <strain evidence="6">ATCC BAA-1111 / DSM 21527 / NCTC 11395 / H</strain>
    </source>
</reference>
<evidence type="ECO:0000313" key="5">
    <source>
        <dbReference type="EMBL" id="AFM11512.1"/>
    </source>
</evidence>
<evidence type="ECO:0000313" key="6">
    <source>
        <dbReference type="Proteomes" id="UP000006048"/>
    </source>
</evidence>
<dbReference type="KEGG" id="tpx:Turpa_0861"/>
<dbReference type="Pfam" id="PF00106">
    <property type="entry name" value="adh_short"/>
    <property type="match status" value="1"/>
</dbReference>
<keyword evidence="6" id="KW-1185">Reference proteome</keyword>
<dbReference type="OrthoDB" id="9775296at2"/>
<dbReference type="SUPFAM" id="SSF51735">
    <property type="entry name" value="NAD(P)-binding Rossmann-fold domains"/>
    <property type="match status" value="1"/>
</dbReference>
<dbReference type="RefSeq" id="WP_014802030.1">
    <property type="nucleotide sequence ID" value="NC_018020.1"/>
</dbReference>
<dbReference type="InterPro" id="IPR020904">
    <property type="entry name" value="Sc_DH/Rdtase_CS"/>
</dbReference>
<protein>
    <submittedName>
        <fullName evidence="5">Short-chain dehydrogenase/reductase SDR</fullName>
    </submittedName>
</protein>
<dbReference type="InterPro" id="IPR057326">
    <property type="entry name" value="KR_dom"/>
</dbReference>
<evidence type="ECO:0000259" key="4">
    <source>
        <dbReference type="SMART" id="SM00822"/>
    </source>
</evidence>
<dbReference type="SMART" id="SM00822">
    <property type="entry name" value="PKS_KR"/>
    <property type="match status" value="1"/>
</dbReference>
<gene>
    <name evidence="5" type="ordered locus">Turpa_0861</name>
</gene>
<dbReference type="PROSITE" id="PS00061">
    <property type="entry name" value="ADH_SHORT"/>
    <property type="match status" value="1"/>
</dbReference>
<name>I4B2K5_TURPD</name>
<organism evidence="5 6">
    <name type="scientific">Turneriella parva (strain ATCC BAA-1111 / DSM 21527 / NCTC 11395 / H)</name>
    <name type="common">Leptospira parva</name>
    <dbReference type="NCBI Taxonomy" id="869212"/>
    <lineage>
        <taxon>Bacteria</taxon>
        <taxon>Pseudomonadati</taxon>
        <taxon>Spirochaetota</taxon>
        <taxon>Spirochaetia</taxon>
        <taxon>Leptospirales</taxon>
        <taxon>Leptospiraceae</taxon>
        <taxon>Turneriella</taxon>
    </lineage>
</organism>
<dbReference type="AlphaFoldDB" id="I4B2K5"/>
<comment type="similarity">
    <text evidence="1 3">Belongs to the short-chain dehydrogenases/reductases (SDR) family.</text>
</comment>
<accession>I4B2K5</accession>
<dbReference type="PANTHER" id="PTHR43391:SF82">
    <property type="entry name" value="OXIDOREDUCTASE SADH-RELATED"/>
    <property type="match status" value="1"/>
</dbReference>
<dbReference type="PANTHER" id="PTHR43391">
    <property type="entry name" value="RETINOL DEHYDROGENASE-RELATED"/>
    <property type="match status" value="1"/>
</dbReference>
<evidence type="ECO:0000256" key="3">
    <source>
        <dbReference type="RuleBase" id="RU000363"/>
    </source>
</evidence>
<sequence length="272" mass="29063">MKNFQGRVAVITGAGSGIGRALALNLAEKGCKLALSDIRLESVQETAKLCERFTRDVIADALDVADKNAMMAYPEKVVAKFGGVHIVINNAGVAVSATVEETSIEDYEWLMGINWWGVLYGTKFFLPYLQKADEAHIVNISSVFGIIGVPTQSAYNAAKFAVRGFTESLRQELADTHIGVSCVHPGGIKTNIAAYARYKTGPNGDTSHATAAEKFAKLARTTPEEAAATIVKGIEKKSPRVLIGADAVAIDVMARSMPESYTTVLGQLLKLG</sequence>
<dbReference type="STRING" id="869212.Turpa_0861"/>
<dbReference type="PATRIC" id="fig|869212.3.peg.833"/>
<evidence type="ECO:0000256" key="2">
    <source>
        <dbReference type="ARBA" id="ARBA00023002"/>
    </source>
</evidence>
<keyword evidence="2" id="KW-0560">Oxidoreductase</keyword>
<dbReference type="PRINTS" id="PR00081">
    <property type="entry name" value="GDHRDH"/>
</dbReference>